<dbReference type="EnsemblMetazoa" id="XM_001601707">
    <property type="protein sequence ID" value="XP_001601757"/>
    <property type="gene ID" value="LOC100117557"/>
</dbReference>
<dbReference type="Gene3D" id="1.10.220.160">
    <property type="match status" value="1"/>
</dbReference>
<dbReference type="GO" id="GO:0008270">
    <property type="term" value="F:zinc ion binding"/>
    <property type="evidence" value="ECO:0007669"/>
    <property type="project" value="UniProtKB-KW"/>
</dbReference>
<dbReference type="SUPFAM" id="SSF144232">
    <property type="entry name" value="HIT/MYND zinc finger-like"/>
    <property type="match status" value="1"/>
</dbReference>
<dbReference type="GO" id="GO:0008170">
    <property type="term" value="F:N-methyltransferase activity"/>
    <property type="evidence" value="ECO:0007669"/>
    <property type="project" value="UniProtKB-ARBA"/>
</dbReference>
<dbReference type="Pfam" id="PF01753">
    <property type="entry name" value="zf-MYND"/>
    <property type="match status" value="1"/>
</dbReference>
<dbReference type="CDD" id="cd20071">
    <property type="entry name" value="SET_SMYD"/>
    <property type="match status" value="1"/>
</dbReference>
<protein>
    <recommendedName>
        <fullName evidence="9">Protein msta</fullName>
    </recommendedName>
</protein>
<gene>
    <name evidence="7" type="primary">100117557</name>
</gene>
<keyword evidence="1" id="KW-0479">Metal-binding</keyword>
<sequence length="519" mass="58593">MKPSTEREEVCAVCKVPAKQKCGGCKSVFYCGREHQKAHWREHSAKCKSYKLVENEKLGRHYVAIRRIEAGEVVIREDDALVQAPQQETVPICLGCYKPLESDTAKPCELCGWPLCASCTSHGAECDFTKRHRDTKVTITGFGIAHPTYKCIGVVRALALRETNPEAYERFTKLASGELEEPREIARFIKRFFNKLHDFSEDEIARAAGIMQINGHEVPISEPVLIAVYDESSYVEHSCRANCSKSFTSSGGIVIRAAMEIEKGEHIMICYTDPLWGTANRRHHLLRTKFFECTCPRCSDPAEFGSMFNAIECSKSDCSGCMLPKSFTVQEIPDYRCNKCDNSRSSNSVDEMLEQIGKEMASMRKNDAGACRSFARKHASKLHDNHYYMTDVKLALAQMIGQQTGGLPALDNETISEKILLCKKLDDLLKTIVPAENRVRGLVLFEMHAAVAEFARRQDREQLYNILQESKRLLNEAYQLLKYEPELLPEGIIAKTAKKNLREMDMILKQLCQNAVAPL</sequence>
<dbReference type="InterPro" id="IPR002893">
    <property type="entry name" value="Znf_MYND"/>
</dbReference>
<dbReference type="PANTHER" id="PTHR46455:SF4">
    <property type="entry name" value="GH11294P"/>
    <property type="match status" value="1"/>
</dbReference>
<keyword evidence="8" id="KW-1185">Reference proteome</keyword>
<evidence type="ECO:0000256" key="2">
    <source>
        <dbReference type="ARBA" id="ARBA00022771"/>
    </source>
</evidence>
<dbReference type="GO" id="GO:0008276">
    <property type="term" value="F:protein methyltransferase activity"/>
    <property type="evidence" value="ECO:0007669"/>
    <property type="project" value="UniProtKB-ARBA"/>
</dbReference>
<name>A0A7M7GC74_NASVI</name>
<dbReference type="InParanoid" id="A0A7M7GC74"/>
<dbReference type="PROSITE" id="PS50280">
    <property type="entry name" value="SET"/>
    <property type="match status" value="1"/>
</dbReference>
<evidence type="ECO:0008006" key="9">
    <source>
        <dbReference type="Google" id="ProtNLM"/>
    </source>
</evidence>
<dbReference type="Gene3D" id="6.10.140.2220">
    <property type="match status" value="2"/>
</dbReference>
<dbReference type="Gene3D" id="2.170.270.10">
    <property type="entry name" value="SET domain"/>
    <property type="match status" value="1"/>
</dbReference>
<dbReference type="InterPro" id="IPR001214">
    <property type="entry name" value="SET_dom"/>
</dbReference>
<feature type="domain" description="MYND-type" evidence="6">
    <location>
        <begin position="11"/>
        <end position="47"/>
    </location>
</feature>
<dbReference type="FunCoup" id="A0A7M7GC74">
    <property type="interactions" value="10"/>
</dbReference>
<dbReference type="PANTHER" id="PTHR46455">
    <property type="entry name" value="SET AND MYND DOMAIN CONTAINING, ARTHROPOD-SPECIFIC, MEMBER 4, ISOFORM A"/>
    <property type="match status" value="1"/>
</dbReference>
<evidence type="ECO:0000256" key="1">
    <source>
        <dbReference type="ARBA" id="ARBA00022723"/>
    </source>
</evidence>
<dbReference type="OMA" id="TRNIKPY"/>
<dbReference type="SUPFAM" id="SSF82199">
    <property type="entry name" value="SET domain"/>
    <property type="match status" value="1"/>
</dbReference>
<evidence type="ECO:0000256" key="3">
    <source>
        <dbReference type="ARBA" id="ARBA00022833"/>
    </source>
</evidence>
<proteinExistence type="predicted"/>
<dbReference type="OrthoDB" id="5952526at2759"/>
<dbReference type="PROSITE" id="PS01360">
    <property type="entry name" value="ZF_MYND_1"/>
    <property type="match status" value="1"/>
</dbReference>
<feature type="domain" description="SET" evidence="5">
    <location>
        <begin position="45"/>
        <end position="272"/>
    </location>
</feature>
<dbReference type="PROSITE" id="PS50865">
    <property type="entry name" value="ZF_MYND_2"/>
    <property type="match status" value="1"/>
</dbReference>
<dbReference type="GO" id="GO:0008757">
    <property type="term" value="F:S-adenosylmethionine-dependent methyltransferase activity"/>
    <property type="evidence" value="ECO:0007669"/>
    <property type="project" value="UniProtKB-ARBA"/>
</dbReference>
<keyword evidence="3" id="KW-0862">Zinc</keyword>
<dbReference type="KEGG" id="nvi:100117557"/>
<evidence type="ECO:0000259" key="6">
    <source>
        <dbReference type="PROSITE" id="PS50865"/>
    </source>
</evidence>
<dbReference type="Proteomes" id="UP000002358">
    <property type="component" value="Chromosome 2"/>
</dbReference>
<reference evidence="7" key="1">
    <citation type="submission" date="2021-01" db="UniProtKB">
        <authorList>
            <consortium name="EnsemblMetazoa"/>
        </authorList>
    </citation>
    <scope>IDENTIFICATION</scope>
</reference>
<keyword evidence="2 4" id="KW-0863">Zinc-finger</keyword>
<dbReference type="Pfam" id="PF00856">
    <property type="entry name" value="SET"/>
    <property type="match status" value="1"/>
</dbReference>
<dbReference type="InterPro" id="IPR053010">
    <property type="entry name" value="SET_SmydA-8"/>
</dbReference>
<dbReference type="AlphaFoldDB" id="A0A7M7GC74"/>
<evidence type="ECO:0000256" key="4">
    <source>
        <dbReference type="PROSITE-ProRule" id="PRU00134"/>
    </source>
</evidence>
<dbReference type="InterPro" id="IPR046341">
    <property type="entry name" value="SET_dom_sf"/>
</dbReference>
<evidence type="ECO:0000313" key="8">
    <source>
        <dbReference type="Proteomes" id="UP000002358"/>
    </source>
</evidence>
<organism evidence="7 8">
    <name type="scientific">Nasonia vitripennis</name>
    <name type="common">Parasitic wasp</name>
    <dbReference type="NCBI Taxonomy" id="7425"/>
    <lineage>
        <taxon>Eukaryota</taxon>
        <taxon>Metazoa</taxon>
        <taxon>Ecdysozoa</taxon>
        <taxon>Arthropoda</taxon>
        <taxon>Hexapoda</taxon>
        <taxon>Insecta</taxon>
        <taxon>Pterygota</taxon>
        <taxon>Neoptera</taxon>
        <taxon>Endopterygota</taxon>
        <taxon>Hymenoptera</taxon>
        <taxon>Apocrita</taxon>
        <taxon>Proctotrupomorpha</taxon>
        <taxon>Chalcidoidea</taxon>
        <taxon>Pteromalidae</taxon>
        <taxon>Pteromalinae</taxon>
        <taxon>Nasonia</taxon>
    </lineage>
</organism>
<evidence type="ECO:0000259" key="5">
    <source>
        <dbReference type="PROSITE" id="PS50280"/>
    </source>
</evidence>
<accession>A0A7M7GC74</accession>
<evidence type="ECO:0000313" key="7">
    <source>
        <dbReference type="EnsemblMetazoa" id="XP_001601757"/>
    </source>
</evidence>